<dbReference type="EMBL" id="AP012338">
    <property type="protein sequence ID" value="BAM02810.1"/>
    <property type="molecule type" value="Genomic_DNA"/>
</dbReference>
<dbReference type="HOGENOM" id="CLU_3366455_0_0_0"/>
<dbReference type="STRING" id="1142394.PSMK_06510"/>
<evidence type="ECO:0000313" key="1">
    <source>
        <dbReference type="EMBL" id="BAM02810.1"/>
    </source>
</evidence>
<name>I0IC22_PHYMF</name>
<organism evidence="1 2">
    <name type="scientific">Phycisphaera mikurensis (strain NBRC 102666 / KCTC 22515 / FYK2301M01)</name>
    <dbReference type="NCBI Taxonomy" id="1142394"/>
    <lineage>
        <taxon>Bacteria</taxon>
        <taxon>Pseudomonadati</taxon>
        <taxon>Planctomycetota</taxon>
        <taxon>Phycisphaerae</taxon>
        <taxon>Phycisphaerales</taxon>
        <taxon>Phycisphaeraceae</taxon>
        <taxon>Phycisphaera</taxon>
    </lineage>
</organism>
<gene>
    <name evidence="1" type="ordered locus">PSMK_06510</name>
</gene>
<keyword evidence="2" id="KW-1185">Reference proteome</keyword>
<evidence type="ECO:0000313" key="2">
    <source>
        <dbReference type="Proteomes" id="UP000007881"/>
    </source>
</evidence>
<dbReference type="Proteomes" id="UP000007881">
    <property type="component" value="Chromosome"/>
</dbReference>
<protein>
    <submittedName>
        <fullName evidence="1">Uncharacterized protein</fullName>
    </submittedName>
</protein>
<dbReference type="AlphaFoldDB" id="I0IC22"/>
<accession>I0IC22</accession>
<sequence length="35" mass="4168">MPLAWNEIRQRAIAFSRERSAAARERSESQSFWND</sequence>
<proteinExistence type="predicted"/>
<dbReference type="KEGG" id="phm:PSMK_06510"/>
<reference evidence="1 2" key="1">
    <citation type="submission" date="2012-02" db="EMBL/GenBank/DDBJ databases">
        <title>Complete genome sequence of Phycisphaera mikurensis NBRC 102666.</title>
        <authorList>
            <person name="Ankai A."/>
            <person name="Hosoyama A."/>
            <person name="Terui Y."/>
            <person name="Sekine M."/>
            <person name="Fukai R."/>
            <person name="Kato Y."/>
            <person name="Nakamura S."/>
            <person name="Yamada-Narita S."/>
            <person name="Kawakoshi A."/>
            <person name="Fukunaga Y."/>
            <person name="Yamazaki S."/>
            <person name="Fujita N."/>
        </authorList>
    </citation>
    <scope>NUCLEOTIDE SEQUENCE [LARGE SCALE GENOMIC DNA]</scope>
    <source>
        <strain evidence="2">NBRC 102666 / KCTC 22515 / FYK2301M01</strain>
    </source>
</reference>